<dbReference type="GO" id="GO:0005840">
    <property type="term" value="C:ribosome"/>
    <property type="evidence" value="ECO:0007669"/>
    <property type="project" value="UniProtKB-KW"/>
</dbReference>
<dbReference type="InterPro" id="IPR036164">
    <property type="entry name" value="bL21-like_sf"/>
</dbReference>
<dbReference type="PANTHER" id="PTHR21349:SF0">
    <property type="entry name" value="LARGE RIBOSOMAL SUBUNIT PROTEIN BL21M"/>
    <property type="match status" value="1"/>
</dbReference>
<evidence type="ECO:0000256" key="6">
    <source>
        <dbReference type="HAMAP-Rule" id="MF_01363"/>
    </source>
</evidence>
<evidence type="ECO:0000256" key="4">
    <source>
        <dbReference type="ARBA" id="ARBA00022980"/>
    </source>
</evidence>
<evidence type="ECO:0000256" key="7">
    <source>
        <dbReference type="RuleBase" id="RU000562"/>
    </source>
</evidence>
<keyword evidence="2 6" id="KW-0699">rRNA-binding</keyword>
<dbReference type="InterPro" id="IPR001787">
    <property type="entry name" value="Ribosomal_bL21"/>
</dbReference>
<organism evidence="8 9">
    <name type="scientific">Yanghanlia caeni</name>
    <dbReference type="NCBI Taxonomy" id="3064283"/>
    <lineage>
        <taxon>Bacteria</taxon>
        <taxon>Pseudomonadati</taxon>
        <taxon>Pseudomonadota</taxon>
        <taxon>Betaproteobacteria</taxon>
        <taxon>Burkholderiales</taxon>
        <taxon>Alcaligenaceae</taxon>
        <taxon>Yanghanlia</taxon>
    </lineage>
</organism>
<evidence type="ECO:0000256" key="3">
    <source>
        <dbReference type="ARBA" id="ARBA00022884"/>
    </source>
</evidence>
<dbReference type="PANTHER" id="PTHR21349">
    <property type="entry name" value="50S RIBOSOMAL PROTEIN L21"/>
    <property type="match status" value="1"/>
</dbReference>
<protein>
    <recommendedName>
        <fullName evidence="6">Large ribosomal subunit protein bL21</fullName>
    </recommendedName>
</protein>
<evidence type="ECO:0000313" key="9">
    <source>
        <dbReference type="Proteomes" id="UP001232156"/>
    </source>
</evidence>
<dbReference type="RefSeq" id="WP_165278401.1">
    <property type="nucleotide sequence ID" value="NZ_JAUZQE010000006.1"/>
</dbReference>
<name>A0ABU1D404_9BURK</name>
<evidence type="ECO:0000313" key="8">
    <source>
        <dbReference type="EMBL" id="MDR4125161.1"/>
    </source>
</evidence>
<dbReference type="SUPFAM" id="SSF141091">
    <property type="entry name" value="L21p-like"/>
    <property type="match status" value="1"/>
</dbReference>
<accession>A0ABU1D404</accession>
<sequence>MYAVIKTGGKQYRVAAGQKLKIEQIPADIGQEISLDQVLSVGEGDQIKIGTPFVSGAVVKATVLAQGRHPKVKIFKMRRRKHYRKQQGHRQNYTEVRIEAITA</sequence>
<dbReference type="InterPro" id="IPR028909">
    <property type="entry name" value="bL21-like"/>
</dbReference>
<keyword evidence="3 6" id="KW-0694">RNA-binding</keyword>
<dbReference type="Proteomes" id="UP001232156">
    <property type="component" value="Unassembled WGS sequence"/>
</dbReference>
<evidence type="ECO:0000256" key="2">
    <source>
        <dbReference type="ARBA" id="ARBA00022730"/>
    </source>
</evidence>
<dbReference type="Pfam" id="PF00829">
    <property type="entry name" value="Ribosomal_L21p"/>
    <property type="match status" value="1"/>
</dbReference>
<comment type="caution">
    <text evidence="8">The sequence shown here is derived from an EMBL/GenBank/DDBJ whole genome shotgun (WGS) entry which is preliminary data.</text>
</comment>
<gene>
    <name evidence="6 8" type="primary">rplU</name>
    <name evidence="8" type="ORF">Q8947_04065</name>
</gene>
<comment type="subunit">
    <text evidence="6">Part of the 50S ribosomal subunit. Contacts protein L20.</text>
</comment>
<comment type="similarity">
    <text evidence="1 6 7">Belongs to the bacterial ribosomal protein bL21 family.</text>
</comment>
<dbReference type="EMBL" id="JAUZQE010000006">
    <property type="protein sequence ID" value="MDR4125161.1"/>
    <property type="molecule type" value="Genomic_DNA"/>
</dbReference>
<comment type="function">
    <text evidence="6 7">This protein binds to 23S rRNA in the presence of protein L20.</text>
</comment>
<dbReference type="HAMAP" id="MF_01363">
    <property type="entry name" value="Ribosomal_bL21"/>
    <property type="match status" value="1"/>
</dbReference>
<keyword evidence="5 6" id="KW-0687">Ribonucleoprotein</keyword>
<evidence type="ECO:0000256" key="5">
    <source>
        <dbReference type="ARBA" id="ARBA00023274"/>
    </source>
</evidence>
<keyword evidence="4 6" id="KW-0689">Ribosomal protein</keyword>
<dbReference type="PROSITE" id="PS01169">
    <property type="entry name" value="RIBOSOMAL_L21"/>
    <property type="match status" value="1"/>
</dbReference>
<evidence type="ECO:0000256" key="1">
    <source>
        <dbReference type="ARBA" id="ARBA00008563"/>
    </source>
</evidence>
<dbReference type="NCBIfam" id="TIGR00061">
    <property type="entry name" value="L21"/>
    <property type="match status" value="1"/>
</dbReference>
<keyword evidence="9" id="KW-1185">Reference proteome</keyword>
<proteinExistence type="inferred from homology"/>
<dbReference type="InterPro" id="IPR018258">
    <property type="entry name" value="Ribosomal_bL21_CS"/>
</dbReference>
<reference evidence="8 9" key="1">
    <citation type="submission" date="2023-08" db="EMBL/GenBank/DDBJ databases">
        <title>Alcaligenaceae gen. nov., a novel taxon isolated from the sludge of Yixing Pesticide Factory.</title>
        <authorList>
            <person name="Ruan L."/>
        </authorList>
    </citation>
    <scope>NUCLEOTIDE SEQUENCE [LARGE SCALE GENOMIC DNA]</scope>
    <source>
        <strain evidence="8 9">LG-2</strain>
    </source>
</reference>